<dbReference type="InterPro" id="IPR009078">
    <property type="entry name" value="Ferritin-like_SF"/>
</dbReference>
<feature type="chain" id="PRO_5040133799" evidence="1">
    <location>
        <begin position="20"/>
        <end position="305"/>
    </location>
</feature>
<dbReference type="InterPro" id="IPR039254">
    <property type="entry name" value="Rds1"/>
</dbReference>
<dbReference type="EMBL" id="WHVB01000040">
    <property type="protein sequence ID" value="KAF8466551.1"/>
    <property type="molecule type" value="Genomic_DNA"/>
</dbReference>
<evidence type="ECO:0000313" key="3">
    <source>
        <dbReference type="Proteomes" id="UP000759537"/>
    </source>
</evidence>
<dbReference type="AlphaFoldDB" id="A0A9P5JWR5"/>
<accession>A0A9P5JWR5</accession>
<keyword evidence="3" id="KW-1185">Reference proteome</keyword>
<name>A0A9P5JWR5_9AGAM</name>
<dbReference type="Proteomes" id="UP000759537">
    <property type="component" value="Unassembled WGS sequence"/>
</dbReference>
<feature type="signal peptide" evidence="1">
    <location>
        <begin position="1"/>
        <end position="19"/>
    </location>
</feature>
<protein>
    <submittedName>
        <fullName evidence="2">Ferritin-like domain-containing protein</fullName>
    </submittedName>
</protein>
<dbReference type="PANTHER" id="PTHR38705:SF1">
    <property type="entry name" value="PROTEIN RDS1"/>
    <property type="match status" value="1"/>
</dbReference>
<dbReference type="SUPFAM" id="SSF47240">
    <property type="entry name" value="Ferritin-like"/>
    <property type="match status" value="1"/>
</dbReference>
<dbReference type="OrthoDB" id="1001765at2759"/>
<proteinExistence type="predicted"/>
<gene>
    <name evidence="2" type="ORF">DFH94DRAFT_780507</name>
</gene>
<reference evidence="2" key="2">
    <citation type="journal article" date="2020" name="Nat. Commun.">
        <title>Large-scale genome sequencing of mycorrhizal fungi provides insights into the early evolution of symbiotic traits.</title>
        <authorList>
            <person name="Miyauchi S."/>
            <person name="Kiss E."/>
            <person name="Kuo A."/>
            <person name="Drula E."/>
            <person name="Kohler A."/>
            <person name="Sanchez-Garcia M."/>
            <person name="Morin E."/>
            <person name="Andreopoulos B."/>
            <person name="Barry K.W."/>
            <person name="Bonito G."/>
            <person name="Buee M."/>
            <person name="Carver A."/>
            <person name="Chen C."/>
            <person name="Cichocki N."/>
            <person name="Clum A."/>
            <person name="Culley D."/>
            <person name="Crous P.W."/>
            <person name="Fauchery L."/>
            <person name="Girlanda M."/>
            <person name="Hayes R.D."/>
            <person name="Keri Z."/>
            <person name="LaButti K."/>
            <person name="Lipzen A."/>
            <person name="Lombard V."/>
            <person name="Magnuson J."/>
            <person name="Maillard F."/>
            <person name="Murat C."/>
            <person name="Nolan M."/>
            <person name="Ohm R.A."/>
            <person name="Pangilinan J."/>
            <person name="Pereira M.F."/>
            <person name="Perotto S."/>
            <person name="Peter M."/>
            <person name="Pfister S."/>
            <person name="Riley R."/>
            <person name="Sitrit Y."/>
            <person name="Stielow J.B."/>
            <person name="Szollosi G."/>
            <person name="Zifcakova L."/>
            <person name="Stursova M."/>
            <person name="Spatafora J.W."/>
            <person name="Tedersoo L."/>
            <person name="Vaario L.M."/>
            <person name="Yamada A."/>
            <person name="Yan M."/>
            <person name="Wang P."/>
            <person name="Xu J."/>
            <person name="Bruns T."/>
            <person name="Baldrian P."/>
            <person name="Vilgalys R."/>
            <person name="Dunand C."/>
            <person name="Henrissat B."/>
            <person name="Grigoriev I.V."/>
            <person name="Hibbett D."/>
            <person name="Nagy L.G."/>
            <person name="Martin F.M."/>
        </authorList>
    </citation>
    <scope>NUCLEOTIDE SEQUENCE</scope>
    <source>
        <strain evidence="2">Prilba</strain>
    </source>
</reference>
<evidence type="ECO:0000313" key="2">
    <source>
        <dbReference type="EMBL" id="KAF8466551.1"/>
    </source>
</evidence>
<organism evidence="2 3">
    <name type="scientific">Russula ochroleuca</name>
    <dbReference type="NCBI Taxonomy" id="152965"/>
    <lineage>
        <taxon>Eukaryota</taxon>
        <taxon>Fungi</taxon>
        <taxon>Dikarya</taxon>
        <taxon>Basidiomycota</taxon>
        <taxon>Agaricomycotina</taxon>
        <taxon>Agaricomycetes</taxon>
        <taxon>Russulales</taxon>
        <taxon>Russulaceae</taxon>
        <taxon>Russula</taxon>
    </lineage>
</organism>
<keyword evidence="1" id="KW-0732">Signal</keyword>
<sequence>MQPKACIFSLAVIAALALAHPLPRDATPSDVDILNFALTLEHIENAFYTQGLSRFKQADFVDAGFPDWSYGRLKQIAAHEATHVEFLEGILGDKATKPCTYKFSYHDATSFVTLSHALEVVGDSSYIGASRFFSNKENLLAAATILSTESRHSAWLDSAIRHGSAWSGPFDTPLDLNQAFTIASSFITSCPPSNPNLPFTAYAQLTLPEPASARPGSTTPLQFTLPDSLDRSTPLYGAFMSGQEAFIVPLADGGKSITIPGNLRGVVFLLITIGADSMDDSKIIAGPALLEFPFNSNGDLQIQSL</sequence>
<dbReference type="PANTHER" id="PTHR38705">
    <property type="entry name" value="PROTEIN RDS1"/>
    <property type="match status" value="1"/>
</dbReference>
<dbReference type="Pfam" id="PF13668">
    <property type="entry name" value="Ferritin_2"/>
    <property type="match status" value="1"/>
</dbReference>
<reference evidence="2" key="1">
    <citation type="submission" date="2019-10" db="EMBL/GenBank/DDBJ databases">
        <authorList>
            <consortium name="DOE Joint Genome Institute"/>
            <person name="Kuo A."/>
            <person name="Miyauchi S."/>
            <person name="Kiss E."/>
            <person name="Drula E."/>
            <person name="Kohler A."/>
            <person name="Sanchez-Garcia M."/>
            <person name="Andreopoulos B."/>
            <person name="Barry K.W."/>
            <person name="Bonito G."/>
            <person name="Buee M."/>
            <person name="Carver A."/>
            <person name="Chen C."/>
            <person name="Cichocki N."/>
            <person name="Clum A."/>
            <person name="Culley D."/>
            <person name="Crous P.W."/>
            <person name="Fauchery L."/>
            <person name="Girlanda M."/>
            <person name="Hayes R."/>
            <person name="Keri Z."/>
            <person name="LaButti K."/>
            <person name="Lipzen A."/>
            <person name="Lombard V."/>
            <person name="Magnuson J."/>
            <person name="Maillard F."/>
            <person name="Morin E."/>
            <person name="Murat C."/>
            <person name="Nolan M."/>
            <person name="Ohm R."/>
            <person name="Pangilinan J."/>
            <person name="Pereira M."/>
            <person name="Perotto S."/>
            <person name="Peter M."/>
            <person name="Riley R."/>
            <person name="Sitrit Y."/>
            <person name="Stielow B."/>
            <person name="Szollosi G."/>
            <person name="Zifcakova L."/>
            <person name="Stursova M."/>
            <person name="Spatafora J.W."/>
            <person name="Tedersoo L."/>
            <person name="Vaario L.-M."/>
            <person name="Yamada A."/>
            <person name="Yan M."/>
            <person name="Wang P."/>
            <person name="Xu J."/>
            <person name="Bruns T."/>
            <person name="Baldrian P."/>
            <person name="Vilgalys R."/>
            <person name="Henrissat B."/>
            <person name="Grigoriev I.V."/>
            <person name="Hibbett D."/>
            <person name="Nagy L.G."/>
            <person name="Martin F.M."/>
        </authorList>
    </citation>
    <scope>NUCLEOTIDE SEQUENCE</scope>
    <source>
        <strain evidence="2">Prilba</strain>
    </source>
</reference>
<comment type="caution">
    <text evidence="2">The sequence shown here is derived from an EMBL/GenBank/DDBJ whole genome shotgun (WGS) entry which is preliminary data.</text>
</comment>
<evidence type="ECO:0000256" key="1">
    <source>
        <dbReference type="SAM" id="SignalP"/>
    </source>
</evidence>